<proteinExistence type="predicted"/>
<reference evidence="2 3" key="1">
    <citation type="journal article" date="2019" name="Emerg. Microbes Infect.">
        <title>Comprehensive subspecies identification of 175 nontuberculous mycobacteria species based on 7547 genomic profiles.</title>
        <authorList>
            <person name="Matsumoto Y."/>
            <person name="Kinjo T."/>
            <person name="Motooka D."/>
            <person name="Nabeya D."/>
            <person name="Jung N."/>
            <person name="Uechi K."/>
            <person name="Horii T."/>
            <person name="Iida T."/>
            <person name="Fujita J."/>
            <person name="Nakamura S."/>
        </authorList>
    </citation>
    <scope>NUCLEOTIDE SEQUENCE [LARGE SCALE GENOMIC DNA]</scope>
    <source>
        <strain evidence="2 3">JCM 13392</strain>
    </source>
</reference>
<evidence type="ECO:0000313" key="2">
    <source>
        <dbReference type="EMBL" id="GFG57709.1"/>
    </source>
</evidence>
<organism evidence="2 3">
    <name type="scientific">Mycolicibacterium murale</name>
    <dbReference type="NCBI Taxonomy" id="182220"/>
    <lineage>
        <taxon>Bacteria</taxon>
        <taxon>Bacillati</taxon>
        <taxon>Actinomycetota</taxon>
        <taxon>Actinomycetes</taxon>
        <taxon>Mycobacteriales</taxon>
        <taxon>Mycobacteriaceae</taxon>
        <taxon>Mycolicibacterium</taxon>
    </lineage>
</organism>
<comment type="caution">
    <text evidence="2">The sequence shown here is derived from an EMBL/GenBank/DDBJ whole genome shotgun (WGS) entry which is preliminary data.</text>
</comment>
<gene>
    <name evidence="2" type="ORF">MMUR_18450</name>
</gene>
<dbReference type="EMBL" id="BLKT01000003">
    <property type="protein sequence ID" value="GFG57709.1"/>
    <property type="molecule type" value="Genomic_DNA"/>
</dbReference>
<name>A0A7I9WJE2_9MYCO</name>
<feature type="region of interest" description="Disordered" evidence="1">
    <location>
        <begin position="23"/>
        <end position="70"/>
    </location>
</feature>
<dbReference type="AlphaFoldDB" id="A0A7I9WJE2"/>
<sequence length="70" mass="7732">MFRRDSQFLCHDRTPSWAPVAATIRPGHDHHDPFTAGPDCDPLPEDAEREAESIHPAIGTPPAHRLIGRG</sequence>
<dbReference type="Proteomes" id="UP000465241">
    <property type="component" value="Unassembled WGS sequence"/>
</dbReference>
<evidence type="ECO:0000256" key="1">
    <source>
        <dbReference type="SAM" id="MobiDB-lite"/>
    </source>
</evidence>
<evidence type="ECO:0000313" key="3">
    <source>
        <dbReference type="Proteomes" id="UP000465241"/>
    </source>
</evidence>
<protein>
    <submittedName>
        <fullName evidence="2">Uncharacterized protein</fullName>
    </submittedName>
</protein>
<keyword evidence="3" id="KW-1185">Reference proteome</keyword>
<accession>A0A7I9WJE2</accession>